<feature type="transmembrane region" description="Helical" evidence="6">
    <location>
        <begin position="298"/>
        <end position="317"/>
    </location>
</feature>
<reference evidence="7" key="2">
    <citation type="submission" date="2016-02" db="EMBL/GenBank/DDBJ databases">
        <title>Genome sequence of Clostridium beijerinckii strain 59B.</title>
        <authorList>
            <person name="Little G.T."/>
            <person name="Minton N.P."/>
        </authorList>
    </citation>
    <scope>NUCLEOTIDE SEQUENCE</scope>
    <source>
        <strain evidence="7">NCIMB 14988</strain>
    </source>
</reference>
<keyword evidence="3 6" id="KW-0812">Transmembrane</keyword>
<keyword evidence="4 6" id="KW-1133">Transmembrane helix</keyword>
<dbReference type="InterPro" id="IPR001851">
    <property type="entry name" value="ABC_transp_permease"/>
</dbReference>
<evidence type="ECO:0000256" key="3">
    <source>
        <dbReference type="ARBA" id="ARBA00022692"/>
    </source>
</evidence>
<accession>A0A0B5QEM9</accession>
<evidence type="ECO:0000313" key="7">
    <source>
        <dbReference type="EMBL" id="AJH00695.1"/>
    </source>
</evidence>
<dbReference type="EMBL" id="JABSXK010000001">
    <property type="protein sequence ID" value="NRV10533.1"/>
    <property type="molecule type" value="Genomic_DNA"/>
</dbReference>
<dbReference type="EMBL" id="CP010086">
    <property type="protein sequence ID" value="AJH00695.1"/>
    <property type="molecule type" value="Genomic_DNA"/>
</dbReference>
<feature type="transmembrane region" description="Helical" evidence="6">
    <location>
        <begin position="101"/>
        <end position="122"/>
    </location>
</feature>
<evidence type="ECO:0000256" key="2">
    <source>
        <dbReference type="ARBA" id="ARBA00022475"/>
    </source>
</evidence>
<dbReference type="RefSeq" id="WP_052482942.1">
    <property type="nucleotide sequence ID" value="NZ_CP010086.2"/>
</dbReference>
<evidence type="ECO:0000313" key="9">
    <source>
        <dbReference type="Proteomes" id="UP000031866"/>
    </source>
</evidence>
<reference evidence="8" key="3">
    <citation type="submission" date="2020-05" db="EMBL/GenBank/DDBJ databases">
        <title>Genomic insights into acetone-butanol-ethanol (ABE) fermentation by sequencing solventogenic clostridia strains.</title>
        <authorList>
            <person name="Brown S."/>
        </authorList>
    </citation>
    <scope>NUCLEOTIDE SEQUENCE</scope>
    <source>
        <strain evidence="8">DJ126</strain>
    </source>
</reference>
<feature type="transmembrane region" description="Helical" evidence="6">
    <location>
        <begin position="21"/>
        <end position="39"/>
    </location>
</feature>
<dbReference type="PANTHER" id="PTHR32196">
    <property type="entry name" value="ABC TRANSPORTER PERMEASE PROTEIN YPHD-RELATED-RELATED"/>
    <property type="match status" value="1"/>
</dbReference>
<keyword evidence="5 6" id="KW-0472">Membrane</keyword>
<sequence>MEKVVVNSKEKTVDLKYLIKNSGILIGLLLMGIVFTILSENFLTVNNLLTIALQTSVIGVLAIAETYAIITSGIDLSVGSVLAVSGVVSGKLMVYGVPVPISILAGLAVGALCGLLTGLAITKLEIAPFIATLGMMSIARGAAYIITGALPVSGLPESFYVIGGGKVLGIPVAVLIMFALAFIFGFILRKTTFGRYVYCLGSNEDAAQLSGINVDRTKIGVYMISGLLAAAAGIILASRLVSAQATAGLSYEMDGISAAIVGGCSPLGGVGKIRETIIGAFVIGVLRNGLNLLSVSAFWQQVAIGLVIIFAVALDTYRRKKTAKIM</sequence>
<dbReference type="AlphaFoldDB" id="A0A0B5QEM9"/>
<dbReference type="GO" id="GO:0005886">
    <property type="term" value="C:plasma membrane"/>
    <property type="evidence" value="ECO:0007669"/>
    <property type="project" value="UniProtKB-SubCell"/>
</dbReference>
<dbReference type="STRING" id="1520.LF65_04153"/>
<dbReference type="Proteomes" id="UP000821656">
    <property type="component" value="Unassembled WGS sequence"/>
</dbReference>
<feature type="transmembrane region" description="Helical" evidence="6">
    <location>
        <begin position="219"/>
        <end position="241"/>
    </location>
</feature>
<dbReference type="Proteomes" id="UP000031866">
    <property type="component" value="Chromosome"/>
</dbReference>
<dbReference type="Pfam" id="PF02653">
    <property type="entry name" value="BPD_transp_2"/>
    <property type="match status" value="1"/>
</dbReference>
<dbReference type="KEGG" id="cbei:LF65_04153"/>
<comment type="subcellular location">
    <subcellularLocation>
        <location evidence="1">Cell membrane</location>
        <topology evidence="1">Multi-pass membrane protein</topology>
    </subcellularLocation>
</comment>
<proteinExistence type="predicted"/>
<evidence type="ECO:0000256" key="1">
    <source>
        <dbReference type="ARBA" id="ARBA00004651"/>
    </source>
</evidence>
<feature type="transmembrane region" description="Helical" evidence="6">
    <location>
        <begin position="129"/>
        <end position="147"/>
    </location>
</feature>
<protein>
    <submittedName>
        <fullName evidence="7">Ribose ABC transporter permease</fullName>
    </submittedName>
    <submittedName>
        <fullName evidence="8">Ribose transport system permease protein</fullName>
    </submittedName>
</protein>
<evidence type="ECO:0000256" key="6">
    <source>
        <dbReference type="SAM" id="Phobius"/>
    </source>
</evidence>
<evidence type="ECO:0000256" key="5">
    <source>
        <dbReference type="ARBA" id="ARBA00023136"/>
    </source>
</evidence>
<gene>
    <name evidence="8" type="ORF">DFH45_003496</name>
    <name evidence="7" type="ORF">LF65_04153</name>
</gene>
<keyword evidence="2" id="KW-1003">Cell membrane</keyword>
<name>A0A0B5QEM9_CLOBE</name>
<feature type="transmembrane region" description="Helical" evidence="6">
    <location>
        <begin position="167"/>
        <end position="188"/>
    </location>
</feature>
<reference evidence="9" key="1">
    <citation type="submission" date="2014-12" db="EMBL/GenBank/DDBJ databases">
        <title>Genome sequence of Clostridium beijerinckii strain 59B.</title>
        <authorList>
            <person name="Little G.T."/>
            <person name="Minton N.P."/>
        </authorList>
    </citation>
    <scope>NUCLEOTIDE SEQUENCE [LARGE SCALE GENOMIC DNA]</scope>
    <source>
        <strain evidence="9">59B</strain>
    </source>
</reference>
<dbReference type="CDD" id="cd06579">
    <property type="entry name" value="TM_PBP1_transp_AraH_like"/>
    <property type="match status" value="1"/>
</dbReference>
<evidence type="ECO:0000256" key="4">
    <source>
        <dbReference type="ARBA" id="ARBA00022989"/>
    </source>
</evidence>
<organism evidence="7 9">
    <name type="scientific">Clostridium beijerinckii</name>
    <name type="common">Clostridium MP</name>
    <dbReference type="NCBI Taxonomy" id="1520"/>
    <lineage>
        <taxon>Bacteria</taxon>
        <taxon>Bacillati</taxon>
        <taxon>Bacillota</taxon>
        <taxon>Clostridia</taxon>
        <taxon>Eubacteriales</taxon>
        <taxon>Clostridiaceae</taxon>
        <taxon>Clostridium</taxon>
    </lineage>
</organism>
<evidence type="ECO:0000313" key="8">
    <source>
        <dbReference type="EMBL" id="NRV10533.1"/>
    </source>
</evidence>
<dbReference type="GO" id="GO:0022857">
    <property type="term" value="F:transmembrane transporter activity"/>
    <property type="evidence" value="ECO:0007669"/>
    <property type="project" value="InterPro"/>
</dbReference>